<evidence type="ECO:0000313" key="1">
    <source>
        <dbReference type="EMBL" id="MDM5271149.1"/>
    </source>
</evidence>
<name>A0ABT7QX76_9BACT</name>
<organism evidence="1 2">
    <name type="scientific">Sulfurovum zhangzhouensis</name>
    <dbReference type="NCBI Taxonomy" id="3019067"/>
    <lineage>
        <taxon>Bacteria</taxon>
        <taxon>Pseudomonadati</taxon>
        <taxon>Campylobacterota</taxon>
        <taxon>Epsilonproteobacteria</taxon>
        <taxon>Campylobacterales</taxon>
        <taxon>Sulfurovaceae</taxon>
        <taxon>Sulfurovum</taxon>
    </lineage>
</organism>
<accession>A0ABT7QX76</accession>
<reference evidence="1" key="1">
    <citation type="submission" date="2023-01" db="EMBL/GenBank/DDBJ databases">
        <title>Sulfurovum sp. zt1-1 genome assembly.</title>
        <authorList>
            <person name="Wang J."/>
        </authorList>
    </citation>
    <scope>NUCLEOTIDE SEQUENCE</scope>
    <source>
        <strain evidence="1">Zt1-1</strain>
    </source>
</reference>
<proteinExistence type="predicted"/>
<dbReference type="Proteomes" id="UP001169069">
    <property type="component" value="Unassembled WGS sequence"/>
</dbReference>
<protein>
    <submittedName>
        <fullName evidence="1">Uncharacterized protein</fullName>
    </submittedName>
</protein>
<gene>
    <name evidence="1" type="ORF">PGH07_03080</name>
</gene>
<dbReference type="EMBL" id="JAQIBD010000001">
    <property type="protein sequence ID" value="MDM5271149.1"/>
    <property type="molecule type" value="Genomic_DNA"/>
</dbReference>
<comment type="caution">
    <text evidence="1">The sequence shown here is derived from an EMBL/GenBank/DDBJ whole genome shotgun (WGS) entry which is preliminary data.</text>
</comment>
<dbReference type="RefSeq" id="WP_289412469.1">
    <property type="nucleotide sequence ID" value="NZ_JAQIBD010000001.1"/>
</dbReference>
<keyword evidence="2" id="KW-1185">Reference proteome</keyword>
<evidence type="ECO:0000313" key="2">
    <source>
        <dbReference type="Proteomes" id="UP001169069"/>
    </source>
</evidence>
<sequence>MSGKVTMIEEMNLGGTDNGKITVTTVEEPYGVGSASVVSIGISLQSNAEEPDWKVHLPKENIDAVITALQKAKESL</sequence>